<organism evidence="1 2">
    <name type="scientific">Dictyobacter halimunensis</name>
    <dbReference type="NCBI Taxonomy" id="3026934"/>
    <lineage>
        <taxon>Bacteria</taxon>
        <taxon>Bacillati</taxon>
        <taxon>Chloroflexota</taxon>
        <taxon>Ktedonobacteria</taxon>
        <taxon>Ktedonobacterales</taxon>
        <taxon>Dictyobacteraceae</taxon>
        <taxon>Dictyobacter</taxon>
    </lineage>
</organism>
<dbReference type="Proteomes" id="UP001344906">
    <property type="component" value="Unassembled WGS sequence"/>
</dbReference>
<accession>A0ABQ6FMZ3</accession>
<name>A0ABQ6FMZ3_9CHLR</name>
<proteinExistence type="predicted"/>
<gene>
    <name evidence="1" type="ORF">KDH_19090</name>
</gene>
<evidence type="ECO:0000313" key="2">
    <source>
        <dbReference type="Proteomes" id="UP001344906"/>
    </source>
</evidence>
<protein>
    <submittedName>
        <fullName evidence="1">Uncharacterized protein</fullName>
    </submittedName>
</protein>
<keyword evidence="2" id="KW-1185">Reference proteome</keyword>
<reference evidence="1 2" key="1">
    <citation type="submission" date="2023-02" db="EMBL/GenBank/DDBJ databases">
        <title>Dictyobacter halimunensis sp. nov., a new member of the class Ktedonobacteria from forest soil in a geothermal area.</title>
        <authorList>
            <person name="Rachmania M.K."/>
            <person name="Ningsih F."/>
            <person name="Sakai Y."/>
            <person name="Yabe S."/>
            <person name="Yokota A."/>
            <person name="Sjamsuridzal W."/>
        </authorList>
    </citation>
    <scope>NUCLEOTIDE SEQUENCE [LARGE SCALE GENOMIC DNA]</scope>
    <source>
        <strain evidence="1 2">S3.2.2.5</strain>
    </source>
</reference>
<comment type="caution">
    <text evidence="1">The sequence shown here is derived from an EMBL/GenBank/DDBJ whole genome shotgun (WGS) entry which is preliminary data.</text>
</comment>
<evidence type="ECO:0000313" key="1">
    <source>
        <dbReference type="EMBL" id="GLV55062.1"/>
    </source>
</evidence>
<sequence>MFICKYFYGLVYDNDIFPRARVSTRSQASACAAALVFFSDAAGAHPRPCCITKKRL</sequence>
<dbReference type="EMBL" id="BSRI01000001">
    <property type="protein sequence ID" value="GLV55062.1"/>
    <property type="molecule type" value="Genomic_DNA"/>
</dbReference>